<dbReference type="InterPro" id="IPR030895">
    <property type="entry name" value="T5SS_PEPC_rpt"/>
</dbReference>
<dbReference type="InterPro" id="IPR024973">
    <property type="entry name" value="ESPR"/>
</dbReference>
<feature type="non-terminal residue" evidence="3">
    <location>
        <position position="1256"/>
    </location>
</feature>
<dbReference type="NCBIfam" id="TIGR02601">
    <property type="entry name" value="autotrns_rpt"/>
    <property type="match status" value="1"/>
</dbReference>
<dbReference type="NCBIfam" id="TIGR04393">
    <property type="entry name" value="rpt_T5SS_PEPC"/>
    <property type="match status" value="5"/>
</dbReference>
<dbReference type="InterPro" id="IPR011050">
    <property type="entry name" value="Pectin_lyase_fold/virulence"/>
</dbReference>
<feature type="domain" description="ESPR" evidence="2">
    <location>
        <begin position="12"/>
        <end position="60"/>
    </location>
</feature>
<dbReference type="PANTHER" id="PTHR35037:SF3">
    <property type="entry name" value="C-TERMINAL REGION OF AIDA-LIKE PROTEIN"/>
    <property type="match status" value="1"/>
</dbReference>
<accession>A0A2N7U6B0</accession>
<sequence length="1256" mass="126127">MFSVSRTQGNTMNRTYRTLFNRALGAWQAVAETARARGKGDRGPARAACVLAGASALVLAAIGGPQAVMAQAVVVEGNVSPGGATSPNWNIDGDLIVGNDGYGSLTIEDGGTVTSTDGYIGSGVVTVSGAGSSWDNSFNLVVGHDGDYAELTIEDGGTVTNIYGYIGHNTTSAVTVSGDDSLWTNTDQLYVGLESDGELTIEDGGTVSSVVGYIGYRSGSTGSVTVTGADSSWANSRQLYVGHQGDSTGTLNIGAVAGEDATAPGMLETDTVYLGNGTGRLVFNHNADDYGFEADLVSGGDGSHAIDHRAGSTTLSGDNEGFTGDTIISGGTLRAGDASAFANATDYTIDGGTLDLNSYDLTMSSLSGDGGEVILGSANLIVDQGDVTEYAGDISGGGSLIHQGGGTLTLMGETELGGDVIVDGGELRIADGGSVTNDEATIGSGTVTVTGENSEWINEGSGFFVGQGGSGELTIADGGRVTSTHTAIGAFHDSSGTATIGAAAGEDATAPGVLETDTVRFGDGDGRLVFNHTADDYRFEADLVSDSDSDSSHVIGHYAGTTILSGNSTNFSGETTVNGGTLIVADTLGGSAEVAGGRLQVDGTFAGDVEADGDGMVSGTGTIAGDLVVADGTLSGFQGQTLAVDGDLTLDAGSRVDVALGGAPSDALFDVGGDLVLDGTLNVADQGGFGVGVYRLFDYQDALDDNGLAIGSTPAGVNANELSLQTATANQVNLVSTVGMELGFWDGGNTDLHDNDAIDGGSGVWRADGRNWTDADGELNGPYQPNPTFAVFQAEAGTVSVDDEAGAISATGMQFATDGYRIEGDAIALEGAGGESIIRVGDGTGDGAGMTATIASELTGDSALITSDLGTLVLEGDNTYTGGTEIRDGVLSVSSDANLGHEDGDLTFAGGTLATTDSFDSTRDVALSGNGRFDVADDTTLGLSGEIAGSGDLRLAGHGTLELTGTNDYGNTVVEAGTLRGNVEAISGDIANAGTVVFDQGGDDTFTGDIVGFDGDAGGMIKQGDGTLTLAGTSTLDWTVEAGGLVSASDRFGGDLEIDKDASFTFDQANDGHYAGTISGDGELRFSGGGSVELTGDSHGYTGTTAVDGTTLTVNDTFGGSLAVGNDGRLQGDGTVGATTLANDATIAPGNSIGELTVDGDLTFDAGSSYEVEVDPTGSDSDHIHVTGTAYLDGSVAHIGESGDYDPESTYRILSAEGGLDGEFDDVSSTFAFLDAALEYDTESSLHGVDLTLTRN</sequence>
<gene>
    <name evidence="3" type="ORF">C1H69_08530</name>
</gene>
<comment type="caution">
    <text evidence="3">The sequence shown here is derived from an EMBL/GenBank/DDBJ whole genome shotgun (WGS) entry which is preliminary data.</text>
</comment>
<evidence type="ECO:0000256" key="1">
    <source>
        <dbReference type="ARBA" id="ARBA00022729"/>
    </source>
</evidence>
<evidence type="ECO:0000259" key="2">
    <source>
        <dbReference type="Pfam" id="PF13018"/>
    </source>
</evidence>
<dbReference type="Proteomes" id="UP000235803">
    <property type="component" value="Unassembled WGS sequence"/>
</dbReference>
<dbReference type="EMBL" id="PNRF01000015">
    <property type="protein sequence ID" value="PMR75970.1"/>
    <property type="molecule type" value="Genomic_DNA"/>
</dbReference>
<dbReference type="Gene3D" id="2.160.20.20">
    <property type="match status" value="1"/>
</dbReference>
<dbReference type="InterPro" id="IPR051551">
    <property type="entry name" value="Autotransporter_adhesion"/>
</dbReference>
<dbReference type="InterPro" id="IPR012332">
    <property type="entry name" value="Autotransporter_pectin_lyase_C"/>
</dbReference>
<reference evidence="3 4" key="1">
    <citation type="submission" date="2018-01" db="EMBL/GenBank/DDBJ databases">
        <title>Halomonas endophytica sp. nov., isolated from storage liquid in the stems of Populus euphratica.</title>
        <authorList>
            <person name="Chen C."/>
        </authorList>
    </citation>
    <scope>NUCLEOTIDE SEQUENCE [LARGE SCALE GENOMIC DNA]</scope>
    <source>
        <strain evidence="3 4">MC28</strain>
    </source>
</reference>
<dbReference type="Pfam" id="PF13018">
    <property type="entry name" value="ESPR"/>
    <property type="match status" value="1"/>
</dbReference>
<evidence type="ECO:0000313" key="3">
    <source>
        <dbReference type="EMBL" id="PMR75970.1"/>
    </source>
</evidence>
<keyword evidence="4" id="KW-1185">Reference proteome</keyword>
<evidence type="ECO:0000313" key="4">
    <source>
        <dbReference type="Proteomes" id="UP000235803"/>
    </source>
</evidence>
<organism evidence="3 4">
    <name type="scientific">Billgrantia endophytica</name>
    <dbReference type="NCBI Taxonomy" id="2033802"/>
    <lineage>
        <taxon>Bacteria</taxon>
        <taxon>Pseudomonadati</taxon>
        <taxon>Pseudomonadota</taxon>
        <taxon>Gammaproteobacteria</taxon>
        <taxon>Oceanospirillales</taxon>
        <taxon>Halomonadaceae</taxon>
        <taxon>Billgrantia</taxon>
    </lineage>
</organism>
<proteinExistence type="predicted"/>
<dbReference type="InterPro" id="IPR013425">
    <property type="entry name" value="Autotrns_rpt"/>
</dbReference>
<dbReference type="Pfam" id="PF12951">
    <property type="entry name" value="PATR"/>
    <property type="match status" value="6"/>
</dbReference>
<dbReference type="SUPFAM" id="SSF51126">
    <property type="entry name" value="Pectin lyase-like"/>
    <property type="match status" value="2"/>
</dbReference>
<dbReference type="AlphaFoldDB" id="A0A2N7U6B0"/>
<name>A0A2N7U6B0_9GAMM</name>
<dbReference type="PANTHER" id="PTHR35037">
    <property type="entry name" value="C-TERMINAL REGION OF AIDA-LIKE PROTEIN"/>
    <property type="match status" value="1"/>
</dbReference>
<dbReference type="OrthoDB" id="9780507at2"/>
<keyword evidence="1" id="KW-0732">Signal</keyword>
<protein>
    <submittedName>
        <fullName evidence="3">Transporter</fullName>
    </submittedName>
</protein>